<comment type="caution">
    <text evidence="9">The sequence shown here is derived from an EMBL/GenBank/DDBJ whole genome shotgun (WGS) entry which is preliminary data.</text>
</comment>
<feature type="transmembrane region" description="Helical" evidence="7">
    <location>
        <begin position="168"/>
        <end position="190"/>
    </location>
</feature>
<gene>
    <name evidence="9" type="ORF">GH984_06160</name>
</gene>
<accession>A0A6N7QP34</accession>
<dbReference type="PROSITE" id="PS50109">
    <property type="entry name" value="HIS_KIN"/>
    <property type="match status" value="1"/>
</dbReference>
<evidence type="ECO:0000259" key="8">
    <source>
        <dbReference type="PROSITE" id="PS50109"/>
    </source>
</evidence>
<feature type="transmembrane region" description="Helical" evidence="7">
    <location>
        <begin position="316"/>
        <end position="336"/>
    </location>
</feature>
<dbReference type="InterPro" id="IPR005467">
    <property type="entry name" value="His_kinase_dom"/>
</dbReference>
<sequence>MVRWVFLIICLWPWIVLAGTPLDSQVAYLEDPSAEMPIEAVRQADQAGAFTPYAEDGSINFGLTDSAYWLRFTLEGADPAPTTYLIEVAFYALTDVALYYPDGQVVKTGKHQPAGERPWPHRHLVFPVNLTQGTPEVFYLRVASDGSLTVPLRLWTTEAFASHTQHSYLWIAAYYGAALALLFYNFLLFVSLKDRKYLLYCGFLFFTGSAMFLMNGFAAYALAPLGWPETIGTNTFYSLAAVFAVWFLRDFLDTPREMPRIDWLLLALTVTFGLIAVFPLFDVPVRIGVGMLSGLGVITGPILIGVSVLSYWRGHLGARFLLLAWTVLLAAVSIQAARNFDLIPTNALTSNLLQVGSLLDMLLLSFALADRINAERRARELAQDRALLAQTELVEVLRGSEQRLEETVKERTAEIESALTRERAIFDRYVEFGALIAHEFRNPLAIIVNQAQLGQMSQRRDKDPTQRLKMIERAAVRLQHLFEQWLQSDRLQDGQANLALQSIDLSVWLPEMLAPEQMHIKQPIECWADELTVTADKVLLGTALYNLIDNAAKYSPESAVIQVRTVRDHDRVGIEVTDTGPGIPEAEQMKIFDKHYRASENTSSRGLGIGLYFTRQIMQAHGGEVTVASHPGSGSAFTLWLPMPNETTQPTPDRL</sequence>
<keyword evidence="4" id="KW-0808">Transferase</keyword>
<dbReference type="EMBL" id="WJPP01000003">
    <property type="protein sequence ID" value="MRH78285.1"/>
    <property type="molecule type" value="Genomic_DNA"/>
</dbReference>
<keyword evidence="5" id="KW-0418">Kinase</keyword>
<dbReference type="SUPFAM" id="SSF47384">
    <property type="entry name" value="Homodimeric domain of signal transducing histidine kinase"/>
    <property type="match status" value="1"/>
</dbReference>
<feature type="transmembrane region" description="Helical" evidence="7">
    <location>
        <begin position="287"/>
        <end position="309"/>
    </location>
</feature>
<dbReference type="Pfam" id="PF00512">
    <property type="entry name" value="HisKA"/>
    <property type="match status" value="1"/>
</dbReference>
<dbReference type="SMART" id="SM00388">
    <property type="entry name" value="HisKA"/>
    <property type="match status" value="1"/>
</dbReference>
<evidence type="ECO:0000256" key="7">
    <source>
        <dbReference type="SAM" id="Phobius"/>
    </source>
</evidence>
<comment type="catalytic activity">
    <reaction evidence="1">
        <text>ATP + protein L-histidine = ADP + protein N-phospho-L-histidine.</text>
        <dbReference type="EC" id="2.7.13.3"/>
    </reaction>
</comment>
<keyword evidence="10" id="KW-1185">Reference proteome</keyword>
<dbReference type="InterPro" id="IPR036097">
    <property type="entry name" value="HisK_dim/P_sf"/>
</dbReference>
<keyword evidence="6" id="KW-0902">Two-component regulatory system</keyword>
<dbReference type="AlphaFoldDB" id="A0A6N7QP34"/>
<name>A0A6N7QP34_9GAMM</name>
<feature type="transmembrane region" description="Helical" evidence="7">
    <location>
        <begin position="235"/>
        <end position="252"/>
    </location>
</feature>
<evidence type="ECO:0000256" key="4">
    <source>
        <dbReference type="ARBA" id="ARBA00022679"/>
    </source>
</evidence>
<feature type="transmembrane region" description="Helical" evidence="7">
    <location>
        <begin position="264"/>
        <end position="281"/>
    </location>
</feature>
<evidence type="ECO:0000313" key="10">
    <source>
        <dbReference type="Proteomes" id="UP000433788"/>
    </source>
</evidence>
<dbReference type="CDD" id="cd00082">
    <property type="entry name" value="HisKA"/>
    <property type="match status" value="1"/>
</dbReference>
<dbReference type="Pfam" id="PF02518">
    <property type="entry name" value="HATPase_c"/>
    <property type="match status" value="1"/>
</dbReference>
<keyword evidence="7" id="KW-0812">Transmembrane</keyword>
<evidence type="ECO:0000256" key="5">
    <source>
        <dbReference type="ARBA" id="ARBA00022777"/>
    </source>
</evidence>
<proteinExistence type="predicted"/>
<dbReference type="Gene3D" id="2.60.40.2380">
    <property type="match status" value="1"/>
</dbReference>
<dbReference type="Gene3D" id="3.30.565.10">
    <property type="entry name" value="Histidine kinase-like ATPase, C-terminal domain"/>
    <property type="match status" value="1"/>
</dbReference>
<keyword evidence="7" id="KW-1133">Transmembrane helix</keyword>
<dbReference type="InterPro" id="IPR003661">
    <property type="entry name" value="HisK_dim/P_dom"/>
</dbReference>
<dbReference type="Proteomes" id="UP000433788">
    <property type="component" value="Unassembled WGS sequence"/>
</dbReference>
<dbReference type="PRINTS" id="PR00344">
    <property type="entry name" value="BCTRLSENSOR"/>
</dbReference>
<keyword evidence="7" id="KW-0472">Membrane</keyword>
<evidence type="ECO:0000313" key="9">
    <source>
        <dbReference type="EMBL" id="MRH78285.1"/>
    </source>
</evidence>
<dbReference type="InterPro" id="IPR004358">
    <property type="entry name" value="Sig_transdc_His_kin-like_C"/>
</dbReference>
<dbReference type="Pfam" id="PF07695">
    <property type="entry name" value="7TMR-DISM_7TM"/>
    <property type="match status" value="1"/>
</dbReference>
<evidence type="ECO:0000256" key="2">
    <source>
        <dbReference type="ARBA" id="ARBA00012438"/>
    </source>
</evidence>
<protein>
    <recommendedName>
        <fullName evidence="2">histidine kinase</fullName>
        <ecNumber evidence="2">2.7.13.3</ecNumber>
    </recommendedName>
</protein>
<dbReference type="CDD" id="cd00075">
    <property type="entry name" value="HATPase"/>
    <property type="match status" value="1"/>
</dbReference>
<dbReference type="InterPro" id="IPR003594">
    <property type="entry name" value="HATPase_dom"/>
</dbReference>
<dbReference type="EC" id="2.7.13.3" evidence="2"/>
<dbReference type="GO" id="GO:0000155">
    <property type="term" value="F:phosphorelay sensor kinase activity"/>
    <property type="evidence" value="ECO:0007669"/>
    <property type="project" value="InterPro"/>
</dbReference>
<organism evidence="9 10">
    <name type="scientific">Spiribacter salilacus</name>
    <dbReference type="NCBI Taxonomy" id="2664894"/>
    <lineage>
        <taxon>Bacteria</taxon>
        <taxon>Pseudomonadati</taxon>
        <taxon>Pseudomonadota</taxon>
        <taxon>Gammaproteobacteria</taxon>
        <taxon>Chromatiales</taxon>
        <taxon>Ectothiorhodospiraceae</taxon>
        <taxon>Spiribacter</taxon>
    </lineage>
</organism>
<evidence type="ECO:0000256" key="6">
    <source>
        <dbReference type="ARBA" id="ARBA00023012"/>
    </source>
</evidence>
<dbReference type="Gene3D" id="1.10.287.130">
    <property type="match status" value="1"/>
</dbReference>
<feature type="domain" description="Histidine kinase" evidence="8">
    <location>
        <begin position="435"/>
        <end position="645"/>
    </location>
</feature>
<dbReference type="InterPro" id="IPR050736">
    <property type="entry name" value="Sensor_HK_Regulatory"/>
</dbReference>
<dbReference type="PANTHER" id="PTHR43711:SF1">
    <property type="entry name" value="HISTIDINE KINASE 1"/>
    <property type="match status" value="1"/>
</dbReference>
<dbReference type="SUPFAM" id="SSF55874">
    <property type="entry name" value="ATPase domain of HSP90 chaperone/DNA topoisomerase II/histidine kinase"/>
    <property type="match status" value="1"/>
</dbReference>
<dbReference type="PANTHER" id="PTHR43711">
    <property type="entry name" value="TWO-COMPONENT HISTIDINE KINASE"/>
    <property type="match status" value="1"/>
</dbReference>
<dbReference type="InterPro" id="IPR036890">
    <property type="entry name" value="HATPase_C_sf"/>
</dbReference>
<dbReference type="InterPro" id="IPR011622">
    <property type="entry name" value="7TMR_DISM_rcpt_extracell_dom2"/>
</dbReference>
<evidence type="ECO:0000256" key="1">
    <source>
        <dbReference type="ARBA" id="ARBA00000085"/>
    </source>
</evidence>
<keyword evidence="3" id="KW-0597">Phosphoprotein</keyword>
<dbReference type="SMART" id="SM00387">
    <property type="entry name" value="HATPase_c"/>
    <property type="match status" value="1"/>
</dbReference>
<feature type="transmembrane region" description="Helical" evidence="7">
    <location>
        <begin position="197"/>
        <end position="223"/>
    </location>
</feature>
<dbReference type="InterPro" id="IPR011623">
    <property type="entry name" value="7TMR_DISM_rcpt_extracell_dom1"/>
</dbReference>
<evidence type="ECO:0000256" key="3">
    <source>
        <dbReference type="ARBA" id="ARBA00022553"/>
    </source>
</evidence>
<dbReference type="Pfam" id="PF07696">
    <property type="entry name" value="7TMR-DISMED2"/>
    <property type="match status" value="1"/>
</dbReference>
<reference evidence="9 10" key="1">
    <citation type="submission" date="2019-11" db="EMBL/GenBank/DDBJ databases">
        <authorList>
            <person name="Zhang X.Y."/>
        </authorList>
    </citation>
    <scope>NUCLEOTIDE SEQUENCE [LARGE SCALE GENOMIC DNA]</scope>
    <source>
        <strain evidence="9 10">C176</strain>
    </source>
</reference>
<feature type="transmembrane region" description="Helical" evidence="7">
    <location>
        <begin position="348"/>
        <end position="369"/>
    </location>
</feature>
<dbReference type="RefSeq" id="WP_153719344.1">
    <property type="nucleotide sequence ID" value="NZ_WJPP01000003.1"/>
</dbReference>